<dbReference type="Pfam" id="PF01435">
    <property type="entry name" value="Peptidase_M48"/>
    <property type="match status" value="1"/>
</dbReference>
<dbReference type="PANTHER" id="PTHR43221:SF1">
    <property type="entry name" value="PROTEASE HTPX"/>
    <property type="match status" value="1"/>
</dbReference>
<evidence type="ECO:0000256" key="6">
    <source>
        <dbReference type="ARBA" id="ARBA00022801"/>
    </source>
</evidence>
<proteinExistence type="inferred from homology"/>
<evidence type="ECO:0000256" key="12">
    <source>
        <dbReference type="SAM" id="Phobius"/>
    </source>
</evidence>
<name>A0A7W7QVU5_9ACTN</name>
<dbReference type="PANTHER" id="PTHR43221">
    <property type="entry name" value="PROTEASE HTPX"/>
    <property type="match status" value="1"/>
</dbReference>
<comment type="subcellular location">
    <subcellularLocation>
        <location evidence="1">Cell membrane</location>
        <topology evidence="1">Multi-pass membrane protein</topology>
    </subcellularLocation>
</comment>
<feature type="transmembrane region" description="Helical" evidence="12">
    <location>
        <begin position="101"/>
        <end position="123"/>
    </location>
</feature>
<keyword evidence="8 12" id="KW-1133">Transmembrane helix</keyword>
<evidence type="ECO:0000256" key="5">
    <source>
        <dbReference type="ARBA" id="ARBA00022723"/>
    </source>
</evidence>
<keyword evidence="4 12" id="KW-0812">Transmembrane</keyword>
<sequence>MSPQPTVPMDGRCPSCSASIPVDPRFVVWCPECDWNVDPEAEPPVAPTSWRTKRAAMERLYAEALNETNPYRRRDGLWPVAMAVAGMAHLTLAAMTVGSGWLLAIGPLPVKVVGMVGLVAVFFSLPRPRRVRPDEWSPSRAEAPHLYGLADRIAAELGVAPVGIIRFVPNLNASFDRVGFRRRGVLNVSLPLWEVLAPQERVALFGHELGHAVRGDIRRSLWFVSAYEAVYRWYGFTDPGNRALLTIPHRLAALLLLLLYRPMERVSQRAEYRADDLSVKVASSAAALSLIGISTLGADMAALLQRRTAGFDPEDGAALWRELREHVASVPESERLRRLRVSALRAPSEPSFYPPVHLRVRLAGERGVERGSVDFPEREVAAVEAELAEVRNRMAHAVLTIDL</sequence>
<comment type="cofactor">
    <cofactor evidence="11">
        <name>Zn(2+)</name>
        <dbReference type="ChEBI" id="CHEBI:29105"/>
    </cofactor>
    <text evidence="11">Binds 1 zinc ion per subunit.</text>
</comment>
<evidence type="ECO:0000256" key="2">
    <source>
        <dbReference type="ARBA" id="ARBA00022475"/>
    </source>
</evidence>
<reference evidence="14 15" key="1">
    <citation type="submission" date="2020-08" db="EMBL/GenBank/DDBJ databases">
        <title>Genomic Encyclopedia of Type Strains, Phase III (KMG-III): the genomes of soil and plant-associated and newly described type strains.</title>
        <authorList>
            <person name="Whitman W."/>
        </authorList>
    </citation>
    <scope>NUCLEOTIDE SEQUENCE [LARGE SCALE GENOMIC DNA]</scope>
    <source>
        <strain evidence="14 15">CECT 8840</strain>
    </source>
</reference>
<dbReference type="GO" id="GO:0004222">
    <property type="term" value="F:metalloendopeptidase activity"/>
    <property type="evidence" value="ECO:0007669"/>
    <property type="project" value="InterPro"/>
</dbReference>
<protein>
    <submittedName>
        <fullName evidence="14">Zn-dependent protease with chaperone function</fullName>
    </submittedName>
</protein>
<dbReference type="Gene3D" id="3.30.2010.10">
    <property type="entry name" value="Metalloproteases ('zincins'), catalytic domain"/>
    <property type="match status" value="1"/>
</dbReference>
<keyword evidence="2" id="KW-1003">Cell membrane</keyword>
<comment type="similarity">
    <text evidence="11">Belongs to the peptidase M48 family.</text>
</comment>
<evidence type="ECO:0000313" key="14">
    <source>
        <dbReference type="EMBL" id="MBB4920721.1"/>
    </source>
</evidence>
<dbReference type="EMBL" id="JACHJP010000016">
    <property type="protein sequence ID" value="MBB4920721.1"/>
    <property type="molecule type" value="Genomic_DNA"/>
</dbReference>
<evidence type="ECO:0000256" key="4">
    <source>
        <dbReference type="ARBA" id="ARBA00022692"/>
    </source>
</evidence>
<dbReference type="GO" id="GO:0046872">
    <property type="term" value="F:metal ion binding"/>
    <property type="evidence" value="ECO:0007669"/>
    <property type="project" value="UniProtKB-KW"/>
</dbReference>
<evidence type="ECO:0000256" key="3">
    <source>
        <dbReference type="ARBA" id="ARBA00022670"/>
    </source>
</evidence>
<feature type="domain" description="Peptidase M48" evidence="13">
    <location>
        <begin position="178"/>
        <end position="339"/>
    </location>
</feature>
<gene>
    <name evidence="14" type="ORF">FHS44_007873</name>
</gene>
<evidence type="ECO:0000256" key="10">
    <source>
        <dbReference type="ARBA" id="ARBA00023136"/>
    </source>
</evidence>
<keyword evidence="10 12" id="KW-0472">Membrane</keyword>
<dbReference type="Proteomes" id="UP000552644">
    <property type="component" value="Unassembled WGS sequence"/>
</dbReference>
<comment type="caution">
    <text evidence="14">The sequence shown here is derived from an EMBL/GenBank/DDBJ whole genome shotgun (WGS) entry which is preliminary data.</text>
</comment>
<keyword evidence="3 11" id="KW-0645">Protease</keyword>
<keyword evidence="9 11" id="KW-0482">Metalloprotease</keyword>
<evidence type="ECO:0000313" key="15">
    <source>
        <dbReference type="Proteomes" id="UP000552644"/>
    </source>
</evidence>
<evidence type="ECO:0000259" key="13">
    <source>
        <dbReference type="Pfam" id="PF01435"/>
    </source>
</evidence>
<keyword evidence="7 11" id="KW-0862">Zinc</keyword>
<dbReference type="CDD" id="cd07328">
    <property type="entry name" value="M48_Ste24p_like"/>
    <property type="match status" value="1"/>
</dbReference>
<dbReference type="InterPro" id="IPR001915">
    <property type="entry name" value="Peptidase_M48"/>
</dbReference>
<keyword evidence="15" id="KW-1185">Reference proteome</keyword>
<feature type="transmembrane region" description="Helical" evidence="12">
    <location>
        <begin position="76"/>
        <end position="95"/>
    </location>
</feature>
<accession>A0A7W7QVU5</accession>
<keyword evidence="5" id="KW-0479">Metal-binding</keyword>
<evidence type="ECO:0000256" key="9">
    <source>
        <dbReference type="ARBA" id="ARBA00023049"/>
    </source>
</evidence>
<dbReference type="GO" id="GO:0005886">
    <property type="term" value="C:plasma membrane"/>
    <property type="evidence" value="ECO:0007669"/>
    <property type="project" value="UniProtKB-SubCell"/>
</dbReference>
<organism evidence="14 15">
    <name type="scientific">Streptosporangium saharense</name>
    <dbReference type="NCBI Taxonomy" id="1706840"/>
    <lineage>
        <taxon>Bacteria</taxon>
        <taxon>Bacillati</taxon>
        <taxon>Actinomycetota</taxon>
        <taxon>Actinomycetes</taxon>
        <taxon>Streptosporangiales</taxon>
        <taxon>Streptosporangiaceae</taxon>
        <taxon>Streptosporangium</taxon>
    </lineage>
</organism>
<dbReference type="GO" id="GO:0006508">
    <property type="term" value="P:proteolysis"/>
    <property type="evidence" value="ECO:0007669"/>
    <property type="project" value="UniProtKB-KW"/>
</dbReference>
<evidence type="ECO:0000256" key="11">
    <source>
        <dbReference type="RuleBase" id="RU003983"/>
    </source>
</evidence>
<dbReference type="AlphaFoldDB" id="A0A7W7QVU5"/>
<keyword evidence="6 11" id="KW-0378">Hydrolase</keyword>
<dbReference type="InterPro" id="IPR050083">
    <property type="entry name" value="HtpX_protease"/>
</dbReference>
<evidence type="ECO:0000256" key="1">
    <source>
        <dbReference type="ARBA" id="ARBA00004651"/>
    </source>
</evidence>
<dbReference type="RefSeq" id="WP_184725292.1">
    <property type="nucleotide sequence ID" value="NZ_JACHJP010000016.1"/>
</dbReference>
<evidence type="ECO:0000256" key="8">
    <source>
        <dbReference type="ARBA" id="ARBA00022989"/>
    </source>
</evidence>
<evidence type="ECO:0000256" key="7">
    <source>
        <dbReference type="ARBA" id="ARBA00022833"/>
    </source>
</evidence>